<name>A0A6L3VND6_9ACTN</name>
<dbReference type="InterPro" id="IPR005693">
    <property type="entry name" value="Mce"/>
</dbReference>
<dbReference type="InterPro" id="IPR024516">
    <property type="entry name" value="Mce_C"/>
</dbReference>
<evidence type="ECO:0000313" key="4">
    <source>
        <dbReference type="EMBL" id="KAB2375043.1"/>
    </source>
</evidence>
<keyword evidence="1" id="KW-1133">Transmembrane helix</keyword>
<dbReference type="PANTHER" id="PTHR33371">
    <property type="entry name" value="INTERMEMBRANE PHOSPHOLIPID TRANSPORT SYSTEM BINDING PROTEIN MLAD-RELATED"/>
    <property type="match status" value="1"/>
</dbReference>
<dbReference type="GO" id="GO:0005576">
    <property type="term" value="C:extracellular region"/>
    <property type="evidence" value="ECO:0007669"/>
    <property type="project" value="TreeGrafter"/>
</dbReference>
<dbReference type="NCBIfam" id="TIGR00996">
    <property type="entry name" value="Mtu_fam_mce"/>
    <property type="match status" value="1"/>
</dbReference>
<dbReference type="OrthoDB" id="3456055at2"/>
<dbReference type="Proteomes" id="UP000483004">
    <property type="component" value="Unassembled WGS sequence"/>
</dbReference>
<feature type="domain" description="Mce/MlaD" evidence="2">
    <location>
        <begin position="54"/>
        <end position="129"/>
    </location>
</feature>
<proteinExistence type="predicted"/>
<feature type="domain" description="Mammalian cell entry C-terminal" evidence="3">
    <location>
        <begin position="195"/>
        <end position="296"/>
    </location>
</feature>
<protein>
    <submittedName>
        <fullName evidence="4">MCE family protein</fullName>
    </submittedName>
</protein>
<dbReference type="PANTHER" id="PTHR33371:SF18">
    <property type="entry name" value="MCE-FAMILY PROTEIN MCE3C"/>
    <property type="match status" value="1"/>
</dbReference>
<dbReference type="Pfam" id="PF02470">
    <property type="entry name" value="MlaD"/>
    <property type="match status" value="1"/>
</dbReference>
<dbReference type="InterPro" id="IPR003399">
    <property type="entry name" value="Mce/MlaD"/>
</dbReference>
<keyword evidence="1" id="KW-0812">Transmembrane</keyword>
<reference evidence="4 5" key="1">
    <citation type="submission" date="2019-09" db="EMBL/GenBank/DDBJ databases">
        <title>Actinomadura physcomitrii sp. nov., a novel actinomycete isolated from moss [Physcomitrium sphaericum (Ludw) Fuernr].</title>
        <authorList>
            <person name="Liu C."/>
            <person name="Zhuang X."/>
        </authorList>
    </citation>
    <scope>NUCLEOTIDE SEQUENCE [LARGE SCALE GENOMIC DNA]</scope>
    <source>
        <strain evidence="4 5">CYP1-1B</strain>
    </source>
</reference>
<evidence type="ECO:0000256" key="1">
    <source>
        <dbReference type="SAM" id="Phobius"/>
    </source>
</evidence>
<dbReference type="Pfam" id="PF11887">
    <property type="entry name" value="Mce4_CUP1"/>
    <property type="match status" value="1"/>
</dbReference>
<dbReference type="InterPro" id="IPR052336">
    <property type="entry name" value="MlaD_Phospholipid_Transporter"/>
</dbReference>
<sequence length="366" mass="38789">MGRTDRTTGRMKDAFTRSFRDRSPVAIAAVTIPTLAALVIAAYAYGTLGLFQGGYTVSGVFAGTGGLQKGAEVQLAGVKVGKVTGVRPDFRNGHVVVTWKVDSGIRLGPRMHADIRLSNLLGGQYVRLSGPVARPYLKTLPDGRRRIPLERTSIPYTLSNTLGSASTIAGKLDARSVDRLLAEAAKVKLPSQQETAKMLADLRKVSAALNDSFPQVAAIIANSGKLSGALASKDRQLTQLLDYGDTLLKELVRRRDDLAAALGSGSRVVKSLDDTLATHQKQLNTVLNDFHLAAQTVAGENLPSMNVALAWFGPAFYGLGTAGSRRGRWMEGGFVGFGPVQPGVVGPQPNFNPPNYPLVPTGQVGG</sequence>
<dbReference type="EMBL" id="WBMR01000089">
    <property type="protein sequence ID" value="KAB2375043.1"/>
    <property type="molecule type" value="Genomic_DNA"/>
</dbReference>
<keyword evidence="1" id="KW-0472">Membrane</keyword>
<evidence type="ECO:0000259" key="2">
    <source>
        <dbReference type="Pfam" id="PF02470"/>
    </source>
</evidence>
<gene>
    <name evidence="4" type="ORF">F9B16_26795</name>
</gene>
<comment type="caution">
    <text evidence="4">The sequence shown here is derived from an EMBL/GenBank/DDBJ whole genome shotgun (WGS) entry which is preliminary data.</text>
</comment>
<dbReference type="AlphaFoldDB" id="A0A6L3VND6"/>
<feature type="transmembrane region" description="Helical" evidence="1">
    <location>
        <begin position="25"/>
        <end position="45"/>
    </location>
</feature>
<evidence type="ECO:0000259" key="3">
    <source>
        <dbReference type="Pfam" id="PF11887"/>
    </source>
</evidence>
<organism evidence="4 5">
    <name type="scientific">Actinomadura montaniterrae</name>
    <dbReference type="NCBI Taxonomy" id="1803903"/>
    <lineage>
        <taxon>Bacteria</taxon>
        <taxon>Bacillati</taxon>
        <taxon>Actinomycetota</taxon>
        <taxon>Actinomycetes</taxon>
        <taxon>Streptosporangiales</taxon>
        <taxon>Thermomonosporaceae</taxon>
        <taxon>Actinomadura</taxon>
    </lineage>
</organism>
<accession>A0A6L3VND6</accession>
<keyword evidence="5" id="KW-1185">Reference proteome</keyword>
<evidence type="ECO:0000313" key="5">
    <source>
        <dbReference type="Proteomes" id="UP000483004"/>
    </source>
</evidence>